<name>F8PQF3_SERL3</name>
<dbReference type="EMBL" id="GL945477">
    <property type="protein sequence ID" value="EGO01566.1"/>
    <property type="molecule type" value="Genomic_DNA"/>
</dbReference>
<reference evidence="3" key="1">
    <citation type="journal article" date="2011" name="Science">
        <title>The plant cell wall-decomposing machinery underlies the functional diversity of forest fungi.</title>
        <authorList>
            <person name="Eastwood D.C."/>
            <person name="Floudas D."/>
            <person name="Binder M."/>
            <person name="Majcherczyk A."/>
            <person name="Schneider P."/>
            <person name="Aerts A."/>
            <person name="Asiegbu F.O."/>
            <person name="Baker S.E."/>
            <person name="Barry K."/>
            <person name="Bendiksby M."/>
            <person name="Blumentritt M."/>
            <person name="Coutinho P.M."/>
            <person name="Cullen D."/>
            <person name="de Vries R.P."/>
            <person name="Gathman A."/>
            <person name="Goodell B."/>
            <person name="Henrissat B."/>
            <person name="Ihrmark K."/>
            <person name="Kauserud H."/>
            <person name="Kohler A."/>
            <person name="LaButti K."/>
            <person name="Lapidus A."/>
            <person name="Lavin J.L."/>
            <person name="Lee Y.-H."/>
            <person name="Lindquist E."/>
            <person name="Lilly W."/>
            <person name="Lucas S."/>
            <person name="Morin E."/>
            <person name="Murat C."/>
            <person name="Oguiza J.A."/>
            <person name="Park J."/>
            <person name="Pisabarro A.G."/>
            <person name="Riley R."/>
            <person name="Rosling A."/>
            <person name="Salamov A."/>
            <person name="Schmidt O."/>
            <person name="Schmutz J."/>
            <person name="Skrede I."/>
            <person name="Stenlid J."/>
            <person name="Wiebenga A."/>
            <person name="Xie X."/>
            <person name="Kuees U."/>
            <person name="Hibbett D.S."/>
            <person name="Hoffmeister D."/>
            <person name="Hoegberg N."/>
            <person name="Martin F."/>
            <person name="Grigoriev I.V."/>
            <person name="Watkinson S.C."/>
        </authorList>
    </citation>
    <scope>NUCLEOTIDE SEQUENCE [LARGE SCALE GENOMIC DNA]</scope>
    <source>
        <strain evidence="3">strain S7.3</strain>
    </source>
</reference>
<evidence type="ECO:0000256" key="1">
    <source>
        <dbReference type="SAM" id="MobiDB-lite"/>
    </source>
</evidence>
<proteinExistence type="predicted"/>
<dbReference type="InParanoid" id="F8PQF3"/>
<protein>
    <submittedName>
        <fullName evidence="2">Uncharacterized protein</fullName>
    </submittedName>
</protein>
<dbReference type="AlphaFoldDB" id="F8PQF3"/>
<accession>F8PQF3</accession>
<dbReference type="HOGENOM" id="CLU_2813998_0_0_1"/>
<keyword evidence="3" id="KW-1185">Reference proteome</keyword>
<sequence length="67" mass="7459">MPRAQSCTHLGLDMRGRPERGDSARHGFSERPPIHALDLHIAGESSCRNFPYASAPTMLIEVLQQML</sequence>
<evidence type="ECO:0000313" key="3">
    <source>
        <dbReference type="Proteomes" id="UP000008063"/>
    </source>
</evidence>
<gene>
    <name evidence="2" type="ORF">SERLA73DRAFT_176924</name>
</gene>
<evidence type="ECO:0000313" key="2">
    <source>
        <dbReference type="EMBL" id="EGO01566.1"/>
    </source>
</evidence>
<feature type="compositionally biased region" description="Basic and acidic residues" evidence="1">
    <location>
        <begin position="12"/>
        <end position="30"/>
    </location>
</feature>
<feature type="region of interest" description="Disordered" evidence="1">
    <location>
        <begin position="1"/>
        <end position="30"/>
    </location>
</feature>
<dbReference type="Proteomes" id="UP000008063">
    <property type="component" value="Unassembled WGS sequence"/>
</dbReference>
<organism evidence="3">
    <name type="scientific">Serpula lacrymans var. lacrymans (strain S7.3)</name>
    <name type="common">Dry rot fungus</name>
    <dbReference type="NCBI Taxonomy" id="936435"/>
    <lineage>
        <taxon>Eukaryota</taxon>
        <taxon>Fungi</taxon>
        <taxon>Dikarya</taxon>
        <taxon>Basidiomycota</taxon>
        <taxon>Agaricomycotina</taxon>
        <taxon>Agaricomycetes</taxon>
        <taxon>Agaricomycetidae</taxon>
        <taxon>Boletales</taxon>
        <taxon>Coniophorineae</taxon>
        <taxon>Serpulaceae</taxon>
        <taxon>Serpula</taxon>
    </lineage>
</organism>